<evidence type="ECO:0000256" key="1">
    <source>
        <dbReference type="ARBA" id="ARBA00004651"/>
    </source>
</evidence>
<dbReference type="PANTHER" id="PTHR37484:SF1">
    <property type="entry name" value="ROD SHAPE-DETERMINING PROTEIN MRED"/>
    <property type="match status" value="1"/>
</dbReference>
<gene>
    <name evidence="9" type="primary">mreD</name>
    <name evidence="9" type="ORF">NCTC12227_00864</name>
</gene>
<evidence type="ECO:0000256" key="6">
    <source>
        <dbReference type="ARBA" id="ARBA00022989"/>
    </source>
</evidence>
<dbReference type="KEGG" id="nani:NCTC12227_00864"/>
<evidence type="ECO:0000256" key="3">
    <source>
        <dbReference type="ARBA" id="ARBA00022475"/>
    </source>
</evidence>
<feature type="transmembrane region" description="Helical" evidence="8">
    <location>
        <begin position="104"/>
        <end position="127"/>
    </location>
</feature>
<accession>A0A3S4XST0</accession>
<dbReference type="PIRSF" id="PIRSF018472">
    <property type="entry name" value="MreD_proteobac"/>
    <property type="match status" value="1"/>
</dbReference>
<dbReference type="EMBL" id="LR134516">
    <property type="protein sequence ID" value="VEJ21138.1"/>
    <property type="molecule type" value="Genomic_DNA"/>
</dbReference>
<dbReference type="Proteomes" id="UP000268229">
    <property type="component" value="Chromosome"/>
</dbReference>
<name>A0A3S4XST0_9NEIS</name>
<dbReference type="NCBIfam" id="TIGR03426">
    <property type="entry name" value="shape_MreD"/>
    <property type="match status" value="1"/>
</dbReference>
<proteinExistence type="inferred from homology"/>
<dbReference type="Pfam" id="PF04093">
    <property type="entry name" value="MreD"/>
    <property type="match status" value="1"/>
</dbReference>
<feature type="transmembrane region" description="Helical" evidence="8">
    <location>
        <begin position="139"/>
        <end position="160"/>
    </location>
</feature>
<feature type="transmembrane region" description="Helical" evidence="8">
    <location>
        <begin position="12"/>
        <end position="28"/>
    </location>
</feature>
<evidence type="ECO:0000256" key="7">
    <source>
        <dbReference type="ARBA" id="ARBA00023136"/>
    </source>
</evidence>
<dbReference type="InterPro" id="IPR007227">
    <property type="entry name" value="Cell_shape_determining_MreD"/>
</dbReference>
<evidence type="ECO:0000256" key="4">
    <source>
        <dbReference type="ARBA" id="ARBA00022692"/>
    </source>
</evidence>
<reference evidence="9 10" key="1">
    <citation type="submission" date="2018-12" db="EMBL/GenBank/DDBJ databases">
        <authorList>
            <consortium name="Pathogen Informatics"/>
        </authorList>
    </citation>
    <scope>NUCLEOTIDE SEQUENCE [LARGE SCALE GENOMIC DNA]</scope>
    <source>
        <strain evidence="9 10">NCTC12227</strain>
    </source>
</reference>
<evidence type="ECO:0000256" key="2">
    <source>
        <dbReference type="ARBA" id="ARBA00007776"/>
    </source>
</evidence>
<evidence type="ECO:0000313" key="9">
    <source>
        <dbReference type="EMBL" id="VEJ21138.1"/>
    </source>
</evidence>
<dbReference type="GO" id="GO:0008360">
    <property type="term" value="P:regulation of cell shape"/>
    <property type="evidence" value="ECO:0007669"/>
    <property type="project" value="UniProtKB-KW"/>
</dbReference>
<evidence type="ECO:0000313" key="10">
    <source>
        <dbReference type="Proteomes" id="UP000268229"/>
    </source>
</evidence>
<dbReference type="GO" id="GO:0005886">
    <property type="term" value="C:plasma membrane"/>
    <property type="evidence" value="ECO:0007669"/>
    <property type="project" value="UniProtKB-SubCell"/>
</dbReference>
<dbReference type="AlphaFoldDB" id="A0A3S4XST0"/>
<dbReference type="OrthoDB" id="5297408at2"/>
<organism evidence="9 10">
    <name type="scientific">Neisseria animaloris</name>
    <dbReference type="NCBI Taxonomy" id="326522"/>
    <lineage>
        <taxon>Bacteria</taxon>
        <taxon>Pseudomonadati</taxon>
        <taxon>Pseudomonadota</taxon>
        <taxon>Betaproteobacteria</taxon>
        <taxon>Neisseriales</taxon>
        <taxon>Neisseriaceae</taxon>
        <taxon>Neisseria</taxon>
    </lineage>
</organism>
<protein>
    <submittedName>
        <fullName evidence="9">Rod shape-determining protein mreD</fullName>
    </submittedName>
</protein>
<keyword evidence="10" id="KW-1185">Reference proteome</keyword>
<evidence type="ECO:0000256" key="5">
    <source>
        <dbReference type="ARBA" id="ARBA00022960"/>
    </source>
</evidence>
<dbReference type="STRING" id="326522.BWD08_03745"/>
<keyword evidence="3" id="KW-1003">Cell membrane</keyword>
<comment type="subcellular location">
    <subcellularLocation>
        <location evidence="1">Cell membrane</location>
        <topology evidence="1">Multi-pass membrane protein</topology>
    </subcellularLocation>
</comment>
<dbReference type="RefSeq" id="WP_107879140.1">
    <property type="nucleotide sequence ID" value="NZ_JBGNXI010000001.1"/>
</dbReference>
<keyword evidence="5" id="KW-0133">Cell shape</keyword>
<comment type="similarity">
    <text evidence="2">Belongs to the MreD family.</text>
</comment>
<keyword evidence="6 8" id="KW-1133">Transmembrane helix</keyword>
<keyword evidence="4 8" id="KW-0812">Transmembrane</keyword>
<evidence type="ECO:0000256" key="8">
    <source>
        <dbReference type="SAM" id="Phobius"/>
    </source>
</evidence>
<dbReference type="PANTHER" id="PTHR37484">
    <property type="entry name" value="ROD SHAPE-DETERMINING PROTEIN MRED"/>
    <property type="match status" value="1"/>
</dbReference>
<feature type="transmembrane region" description="Helical" evidence="8">
    <location>
        <begin position="64"/>
        <end position="92"/>
    </location>
</feature>
<dbReference type="InterPro" id="IPR026034">
    <property type="entry name" value="MreD_proteobac"/>
</dbReference>
<keyword evidence="7 8" id="KW-0472">Membrane</keyword>
<sequence>MTDFEDFHSRVPKRIVISSFIVVMLLDFMPFPFEVFFWLPEFTALILLYWALHRPQLIGVGTAFSIGLLIDIGTAAPLGMHALSYMLMIFIIQQRQRQIILYSYGFQAVAILGALLCNRIALALVRLLYDHRFTDLPGFIAPFVGALLWPLLSKAMLTILNSRRLRR</sequence>